<evidence type="ECO:0000256" key="1">
    <source>
        <dbReference type="ARBA" id="ARBA00023015"/>
    </source>
</evidence>
<evidence type="ECO:0000313" key="5">
    <source>
        <dbReference type="EMBL" id="GAA0952880.1"/>
    </source>
</evidence>
<dbReference type="SMART" id="SM00354">
    <property type="entry name" value="HTH_LACI"/>
    <property type="match status" value="1"/>
</dbReference>
<dbReference type="InterPro" id="IPR010982">
    <property type="entry name" value="Lambda_DNA-bd_dom_sf"/>
</dbReference>
<dbReference type="PROSITE" id="PS00356">
    <property type="entry name" value="HTH_LACI_1"/>
    <property type="match status" value="1"/>
</dbReference>
<name>A0ABP4BQL7_9ACTN</name>
<evidence type="ECO:0000256" key="3">
    <source>
        <dbReference type="ARBA" id="ARBA00023163"/>
    </source>
</evidence>
<dbReference type="PANTHER" id="PTHR30146">
    <property type="entry name" value="LACI-RELATED TRANSCRIPTIONAL REPRESSOR"/>
    <property type="match status" value="1"/>
</dbReference>
<dbReference type="RefSeq" id="WP_343976524.1">
    <property type="nucleotide sequence ID" value="NZ_BAAAHK010000013.1"/>
</dbReference>
<keyword evidence="1" id="KW-0805">Transcription regulation</keyword>
<comment type="caution">
    <text evidence="5">The sequence shown here is derived from an EMBL/GenBank/DDBJ whole genome shotgun (WGS) entry which is preliminary data.</text>
</comment>
<accession>A0ABP4BQL7</accession>
<dbReference type="PRINTS" id="PR00036">
    <property type="entry name" value="HTHLACI"/>
</dbReference>
<evidence type="ECO:0000259" key="4">
    <source>
        <dbReference type="PROSITE" id="PS50932"/>
    </source>
</evidence>
<dbReference type="GO" id="GO:0003677">
    <property type="term" value="F:DNA binding"/>
    <property type="evidence" value="ECO:0007669"/>
    <property type="project" value="UniProtKB-KW"/>
</dbReference>
<feature type="domain" description="HTH lacI-type" evidence="4">
    <location>
        <begin position="2"/>
        <end position="56"/>
    </location>
</feature>
<dbReference type="CDD" id="cd01392">
    <property type="entry name" value="HTH_LacI"/>
    <property type="match status" value="1"/>
</dbReference>
<sequence length="336" mass="36546">MVTMRDVAKRAGVSIATVSFVLNDTKPVTPATRERIELAMTELGFRRNMVARALASRRTRIIAMAYPALDHRFGFSAAEFFTSAAEAARQQDYHLVLWPVGNDGGELTELVGQSLVDGVVLMEVQLDDPRIAVLQRTRTPFALIGRTTALEGLTHVDIDFDTTVEDAVGYLHGLGHRRLVLVSGDLADPRFHTYGPYVRSEAAYRRVAAGYGIETIVLECSDSTRAGREAATRLLRDHPETTAVLVLNEYSALGVMSGLNRLGRRIPDEISVLSLMAPDTAALSNPELTIMRTPGPELGRLGTEALIRQLEGATPLPPPHLIPAKLHLGESTAPPP</sequence>
<dbReference type="EMBL" id="BAAAHK010000013">
    <property type="protein sequence ID" value="GAA0952880.1"/>
    <property type="molecule type" value="Genomic_DNA"/>
</dbReference>
<keyword evidence="6" id="KW-1185">Reference proteome</keyword>
<dbReference type="SUPFAM" id="SSF47413">
    <property type="entry name" value="lambda repressor-like DNA-binding domains"/>
    <property type="match status" value="1"/>
</dbReference>
<proteinExistence type="predicted"/>
<dbReference type="InterPro" id="IPR046335">
    <property type="entry name" value="LacI/GalR-like_sensor"/>
</dbReference>
<keyword evidence="2 5" id="KW-0238">DNA-binding</keyword>
<reference evidence="6" key="1">
    <citation type="journal article" date="2019" name="Int. J. Syst. Evol. Microbiol.">
        <title>The Global Catalogue of Microorganisms (GCM) 10K type strain sequencing project: providing services to taxonomists for standard genome sequencing and annotation.</title>
        <authorList>
            <consortium name="The Broad Institute Genomics Platform"/>
            <consortium name="The Broad Institute Genome Sequencing Center for Infectious Disease"/>
            <person name="Wu L."/>
            <person name="Ma J."/>
        </authorList>
    </citation>
    <scope>NUCLEOTIDE SEQUENCE [LARGE SCALE GENOMIC DNA]</scope>
    <source>
        <strain evidence="6">JCM 10977</strain>
    </source>
</reference>
<dbReference type="Proteomes" id="UP001500542">
    <property type="component" value="Unassembled WGS sequence"/>
</dbReference>
<evidence type="ECO:0000313" key="6">
    <source>
        <dbReference type="Proteomes" id="UP001500542"/>
    </source>
</evidence>
<dbReference type="Pfam" id="PF00356">
    <property type="entry name" value="LacI"/>
    <property type="match status" value="1"/>
</dbReference>
<keyword evidence="3" id="KW-0804">Transcription</keyword>
<dbReference type="InterPro" id="IPR000843">
    <property type="entry name" value="HTH_LacI"/>
</dbReference>
<dbReference type="PROSITE" id="PS50932">
    <property type="entry name" value="HTH_LACI_2"/>
    <property type="match status" value="1"/>
</dbReference>
<gene>
    <name evidence="5" type="ORF">GCM10009554_56450</name>
</gene>
<evidence type="ECO:0000256" key="2">
    <source>
        <dbReference type="ARBA" id="ARBA00023125"/>
    </source>
</evidence>
<dbReference type="SUPFAM" id="SSF53822">
    <property type="entry name" value="Periplasmic binding protein-like I"/>
    <property type="match status" value="1"/>
</dbReference>
<protein>
    <submittedName>
        <fullName evidence="5">LacI family DNA-binding transcriptional regulator</fullName>
    </submittedName>
</protein>
<dbReference type="InterPro" id="IPR028082">
    <property type="entry name" value="Peripla_BP_I"/>
</dbReference>
<dbReference type="PANTHER" id="PTHR30146:SF153">
    <property type="entry name" value="LACTOSE OPERON REPRESSOR"/>
    <property type="match status" value="1"/>
</dbReference>
<dbReference type="Gene3D" id="3.40.50.2300">
    <property type="match status" value="2"/>
</dbReference>
<organism evidence="5 6">
    <name type="scientific">Kribbella koreensis</name>
    <dbReference type="NCBI Taxonomy" id="57909"/>
    <lineage>
        <taxon>Bacteria</taxon>
        <taxon>Bacillati</taxon>
        <taxon>Actinomycetota</taxon>
        <taxon>Actinomycetes</taxon>
        <taxon>Propionibacteriales</taxon>
        <taxon>Kribbellaceae</taxon>
        <taxon>Kribbella</taxon>
    </lineage>
</organism>
<dbReference type="Gene3D" id="1.10.260.40">
    <property type="entry name" value="lambda repressor-like DNA-binding domains"/>
    <property type="match status" value="1"/>
</dbReference>
<dbReference type="Pfam" id="PF13377">
    <property type="entry name" value="Peripla_BP_3"/>
    <property type="match status" value="1"/>
</dbReference>